<dbReference type="EMBL" id="GBRH01268306">
    <property type="protein sequence ID" value="JAD29589.1"/>
    <property type="molecule type" value="Transcribed_RNA"/>
</dbReference>
<organism evidence="1">
    <name type="scientific">Arundo donax</name>
    <name type="common">Giant reed</name>
    <name type="synonym">Donax arundinaceus</name>
    <dbReference type="NCBI Taxonomy" id="35708"/>
    <lineage>
        <taxon>Eukaryota</taxon>
        <taxon>Viridiplantae</taxon>
        <taxon>Streptophyta</taxon>
        <taxon>Embryophyta</taxon>
        <taxon>Tracheophyta</taxon>
        <taxon>Spermatophyta</taxon>
        <taxon>Magnoliopsida</taxon>
        <taxon>Liliopsida</taxon>
        <taxon>Poales</taxon>
        <taxon>Poaceae</taxon>
        <taxon>PACMAD clade</taxon>
        <taxon>Arundinoideae</taxon>
        <taxon>Arundineae</taxon>
        <taxon>Arundo</taxon>
    </lineage>
</organism>
<name>A0A0A8YRW1_ARUDO</name>
<reference evidence="1" key="2">
    <citation type="journal article" date="2015" name="Data Brief">
        <title>Shoot transcriptome of the giant reed, Arundo donax.</title>
        <authorList>
            <person name="Barrero R.A."/>
            <person name="Guerrero F.D."/>
            <person name="Moolhuijzen P."/>
            <person name="Goolsby J.A."/>
            <person name="Tidwell J."/>
            <person name="Bellgard S.E."/>
            <person name="Bellgard M.I."/>
        </authorList>
    </citation>
    <scope>NUCLEOTIDE SEQUENCE</scope>
    <source>
        <tissue evidence="1">Shoot tissue taken approximately 20 cm above the soil surface</tissue>
    </source>
</reference>
<accession>A0A0A8YRW1</accession>
<evidence type="ECO:0000313" key="1">
    <source>
        <dbReference type="EMBL" id="JAD29589.1"/>
    </source>
</evidence>
<proteinExistence type="predicted"/>
<reference evidence="1" key="1">
    <citation type="submission" date="2014-09" db="EMBL/GenBank/DDBJ databases">
        <authorList>
            <person name="Magalhaes I.L.F."/>
            <person name="Oliveira U."/>
            <person name="Santos F.R."/>
            <person name="Vidigal T.H.D.A."/>
            <person name="Brescovit A.D."/>
            <person name="Santos A.J."/>
        </authorList>
    </citation>
    <scope>NUCLEOTIDE SEQUENCE</scope>
    <source>
        <tissue evidence="1">Shoot tissue taken approximately 20 cm above the soil surface</tissue>
    </source>
</reference>
<sequence length="39" mass="4543">MRDKNKYENVIPCLICSIFTKFWRENHSCSCTAKYAGQG</sequence>
<protein>
    <submittedName>
        <fullName evidence="1">Uncharacterized protein</fullName>
    </submittedName>
</protein>
<dbReference type="AlphaFoldDB" id="A0A0A8YRW1"/>